<dbReference type="PROSITE" id="PS51257">
    <property type="entry name" value="PROKAR_LIPOPROTEIN"/>
    <property type="match status" value="1"/>
</dbReference>
<dbReference type="InterPro" id="IPR051918">
    <property type="entry name" value="STPP_CPPED1"/>
</dbReference>
<evidence type="ECO:0000313" key="6">
    <source>
        <dbReference type="Proteomes" id="UP000886844"/>
    </source>
</evidence>
<evidence type="ECO:0000313" key="5">
    <source>
        <dbReference type="EMBL" id="HIY68430.1"/>
    </source>
</evidence>
<dbReference type="InterPro" id="IPR032288">
    <property type="entry name" value="Metallophos_C"/>
</dbReference>
<feature type="chain" id="PRO_5038473804" evidence="1">
    <location>
        <begin position="25"/>
        <end position="650"/>
    </location>
</feature>
<dbReference type="GO" id="GO:0016787">
    <property type="term" value="F:hydrolase activity"/>
    <property type="evidence" value="ECO:0007669"/>
    <property type="project" value="InterPro"/>
</dbReference>
<evidence type="ECO:0000259" key="3">
    <source>
        <dbReference type="Pfam" id="PF16370"/>
    </source>
</evidence>
<protein>
    <submittedName>
        <fullName evidence="5">Calcineurin-like phosphoesterase family protein</fullName>
    </submittedName>
</protein>
<name>A0A9D1Z0F1_9BACT</name>
<dbReference type="PANTHER" id="PTHR43143">
    <property type="entry name" value="METALLOPHOSPHOESTERASE, CALCINEURIN SUPERFAMILY"/>
    <property type="match status" value="1"/>
</dbReference>
<feature type="domain" description="Calcineurin-like phosphoesterase C-terminal" evidence="3">
    <location>
        <begin position="453"/>
        <end position="634"/>
    </location>
</feature>
<organism evidence="5 6">
    <name type="scientific">Candidatus Alistipes intestinigallinarum</name>
    <dbReference type="NCBI Taxonomy" id="2838440"/>
    <lineage>
        <taxon>Bacteria</taxon>
        <taxon>Pseudomonadati</taxon>
        <taxon>Bacteroidota</taxon>
        <taxon>Bacteroidia</taxon>
        <taxon>Bacteroidales</taxon>
        <taxon>Rikenellaceae</taxon>
        <taxon>Alistipes</taxon>
    </lineage>
</organism>
<dbReference type="Pfam" id="PF16370">
    <property type="entry name" value="MetallophosC"/>
    <property type="match status" value="1"/>
</dbReference>
<dbReference type="PANTHER" id="PTHR43143:SF1">
    <property type="entry name" value="SERINE_THREONINE-PROTEIN PHOSPHATASE CPPED1"/>
    <property type="match status" value="1"/>
</dbReference>
<dbReference type="InterPro" id="IPR004843">
    <property type="entry name" value="Calcineurin-like_PHP"/>
</dbReference>
<dbReference type="SUPFAM" id="SSF56300">
    <property type="entry name" value="Metallo-dependent phosphatases"/>
    <property type="match status" value="1"/>
</dbReference>
<feature type="domain" description="Calcineurin-like phosphoesterase" evidence="2">
    <location>
        <begin position="230"/>
        <end position="441"/>
    </location>
</feature>
<evidence type="ECO:0000256" key="1">
    <source>
        <dbReference type="SAM" id="SignalP"/>
    </source>
</evidence>
<dbReference type="Pfam" id="PF00149">
    <property type="entry name" value="Metallophos"/>
    <property type="match status" value="1"/>
</dbReference>
<dbReference type="AlphaFoldDB" id="A0A9D1Z0F1"/>
<evidence type="ECO:0000259" key="4">
    <source>
        <dbReference type="Pfam" id="PF16371"/>
    </source>
</evidence>
<accession>A0A9D1Z0F1</accession>
<dbReference type="InterPro" id="IPR029052">
    <property type="entry name" value="Metallo-depent_PP-like"/>
</dbReference>
<dbReference type="EMBL" id="DXDA01000027">
    <property type="protein sequence ID" value="HIY68430.1"/>
    <property type="molecule type" value="Genomic_DNA"/>
</dbReference>
<feature type="domain" description="Calcineurin-like phosphoesterase N-terminal" evidence="4">
    <location>
        <begin position="138"/>
        <end position="216"/>
    </location>
</feature>
<dbReference type="Pfam" id="PF16371">
    <property type="entry name" value="MetallophosN"/>
    <property type="match status" value="1"/>
</dbReference>
<keyword evidence="1" id="KW-0732">Signal</keyword>
<proteinExistence type="predicted"/>
<reference evidence="5" key="1">
    <citation type="journal article" date="2021" name="PeerJ">
        <title>Extensive microbial diversity within the chicken gut microbiome revealed by metagenomics and culture.</title>
        <authorList>
            <person name="Gilroy R."/>
            <person name="Ravi A."/>
            <person name="Getino M."/>
            <person name="Pursley I."/>
            <person name="Horton D.L."/>
            <person name="Alikhan N.F."/>
            <person name="Baker D."/>
            <person name="Gharbi K."/>
            <person name="Hall N."/>
            <person name="Watson M."/>
            <person name="Adriaenssens E.M."/>
            <person name="Foster-Nyarko E."/>
            <person name="Jarju S."/>
            <person name="Secka A."/>
            <person name="Antonio M."/>
            <person name="Oren A."/>
            <person name="Chaudhuri R.R."/>
            <person name="La Ragione R."/>
            <person name="Hildebrand F."/>
            <person name="Pallen M.J."/>
        </authorList>
    </citation>
    <scope>NUCLEOTIDE SEQUENCE</scope>
    <source>
        <strain evidence="5">5134</strain>
    </source>
</reference>
<dbReference type="InterPro" id="IPR032285">
    <property type="entry name" value="Metallophos_N"/>
</dbReference>
<sequence>MKYSLYLLRMLLLATCLWSLTGCSEEEPKEFVQPDRLVRNLYLASVMSVYEGQQLTLQGRGFEAGDLLSLRAEGLRVEMPVGDVTAKTARVVVPAELVRGTYEVYVVRGSAEQYVTTVRIYLTIDQEVPDKEGCNLKGIVYCGDRGVAGVRVSDGIETTVTDENGYYWLASLKSLGYVFITLPAGYEPAVFDSDMMGFWAGLTAGTDVCEVHNFELVEVDNDRHVMLVGSDLHLADKQNDLNFFSNGFLTETQAFADSSPLPVYCLIAGDMTWDRYWYDNDFAIADYKRLLSSSGYTVPVFHTMGNHDNDPYVTGDVPGQTPYCNTLGPNYYSFNLGRVHYVVLDDIDWINAGGAEGVVGARDFNALVSLAQMEWLADDLAAVEDKTAPLVICLHVQLHGNYNSSFTNVPRMSSTTGGTAALLKAVEGFSDVHFITGHTHYNSTMVIDDGIIEHNTAAVCETWWWSSFYSNRAICVDGTPAGYGVYTFSDKEVEWYYKGIGEEPGCQFRSYDMNVVKAHLNTNLYKSYLSKYPSRTNGGYDYASVGENEVFINVWNYDPEWRVEVFENGVSLPVTRLLQRDPLHTIVFDIPRVEQGAEATSDWASCPMSHIFSATASSATSTLEIKVTDRFGNQWSEQMVRPKAFTKSMK</sequence>
<reference evidence="5" key="2">
    <citation type="submission" date="2021-04" db="EMBL/GenBank/DDBJ databases">
        <authorList>
            <person name="Gilroy R."/>
        </authorList>
    </citation>
    <scope>NUCLEOTIDE SEQUENCE</scope>
    <source>
        <strain evidence="5">5134</strain>
    </source>
</reference>
<comment type="caution">
    <text evidence="5">The sequence shown here is derived from an EMBL/GenBank/DDBJ whole genome shotgun (WGS) entry which is preliminary data.</text>
</comment>
<feature type="signal peptide" evidence="1">
    <location>
        <begin position="1"/>
        <end position="24"/>
    </location>
</feature>
<dbReference type="Proteomes" id="UP000886844">
    <property type="component" value="Unassembled WGS sequence"/>
</dbReference>
<gene>
    <name evidence="5" type="ORF">H9828_03320</name>
</gene>
<evidence type="ECO:0000259" key="2">
    <source>
        <dbReference type="Pfam" id="PF00149"/>
    </source>
</evidence>
<dbReference type="Gene3D" id="3.60.21.10">
    <property type="match status" value="1"/>
</dbReference>